<keyword evidence="1" id="KW-0131">Cell cycle</keyword>
<sequence>MIKFICDCCGKEVNDKKDLNCIEFYSFKWEERKDISYKEVCEKCYDDFMLECGKAFEQLKDKQI</sequence>
<protein>
    <submittedName>
        <fullName evidence="1">Cell division protein</fullName>
    </submittedName>
</protein>
<accession>A0A060N4R4</accession>
<reference evidence="1" key="1">
    <citation type="submission" date="2013-10" db="EMBL/GenBank/DDBJ databases">
        <title>Draft genome sequence of Clostridium botulinum type B strain Osaka05.</title>
        <authorList>
            <person name="Sakaguchi Y."/>
            <person name="Hosomi K."/>
            <person name="Uchiyama J."/>
            <person name="Ogura Y."/>
            <person name="Sakaguchi M."/>
            <person name="Kohda T."/>
            <person name="Mukamoto M."/>
            <person name="Misawa N."/>
            <person name="Matsuzaki S."/>
            <person name="Hayashi T."/>
            <person name="Kozaki S."/>
        </authorList>
    </citation>
    <scope>NUCLEOTIDE SEQUENCE</scope>
    <source>
        <strain evidence="1">Osaka05</strain>
    </source>
</reference>
<organism evidence="1">
    <name type="scientific">Clostridium botulinum B str. Osaka05</name>
    <dbReference type="NCBI Taxonomy" id="1407017"/>
    <lineage>
        <taxon>Bacteria</taxon>
        <taxon>Bacillati</taxon>
        <taxon>Bacillota</taxon>
        <taxon>Clostridia</taxon>
        <taxon>Eubacteriales</taxon>
        <taxon>Clostridiaceae</taxon>
        <taxon>Clostridium</taxon>
    </lineage>
</organism>
<dbReference type="Proteomes" id="UP000054164">
    <property type="component" value="Unassembled WGS sequence"/>
</dbReference>
<dbReference type="HOGENOM" id="CLU_2859704_0_0_9"/>
<name>A0A060N4R4_CLOBO</name>
<evidence type="ECO:0000313" key="1">
    <source>
        <dbReference type="EMBL" id="BAO04772.1"/>
    </source>
</evidence>
<dbReference type="AlphaFoldDB" id="A0A060N4R4"/>
<gene>
    <name evidence="1" type="ORF">CBO05P1_053</name>
</gene>
<dbReference type="RefSeq" id="WP_030031817.1">
    <property type="nucleotide sequence ID" value="NZ_BA000058.1"/>
</dbReference>
<dbReference type="EMBL" id="BA000058">
    <property type="protein sequence ID" value="BAO04772.1"/>
    <property type="molecule type" value="Genomic_DNA"/>
</dbReference>
<proteinExistence type="predicted"/>
<keyword evidence="1" id="KW-0132">Cell division</keyword>
<dbReference type="GO" id="GO:0051301">
    <property type="term" value="P:cell division"/>
    <property type="evidence" value="ECO:0007669"/>
    <property type="project" value="UniProtKB-KW"/>
</dbReference>